<dbReference type="InterPro" id="IPR045010">
    <property type="entry name" value="MDR_fam"/>
</dbReference>
<evidence type="ECO:0000256" key="1">
    <source>
        <dbReference type="ARBA" id="ARBA00023002"/>
    </source>
</evidence>
<dbReference type="InterPro" id="IPR020843">
    <property type="entry name" value="ER"/>
</dbReference>
<protein>
    <submittedName>
        <fullName evidence="4">NADP-dependent oxidoreductase</fullName>
    </submittedName>
</protein>
<dbReference type="InterPro" id="IPR011032">
    <property type="entry name" value="GroES-like_sf"/>
</dbReference>
<dbReference type="RefSeq" id="WP_252437009.1">
    <property type="nucleotide sequence ID" value="NZ_JAGSOV010000020.1"/>
</dbReference>
<dbReference type="Proteomes" id="UP001165283">
    <property type="component" value="Unassembled WGS sequence"/>
</dbReference>
<dbReference type="SUPFAM" id="SSF50129">
    <property type="entry name" value="GroES-like"/>
    <property type="match status" value="1"/>
</dbReference>
<keyword evidence="1" id="KW-0560">Oxidoreductase</keyword>
<dbReference type="PANTHER" id="PTHR43205">
    <property type="entry name" value="PROSTAGLANDIN REDUCTASE"/>
    <property type="match status" value="1"/>
</dbReference>
<dbReference type="SMART" id="SM00829">
    <property type="entry name" value="PKS_ER"/>
    <property type="match status" value="1"/>
</dbReference>
<evidence type="ECO:0000256" key="2">
    <source>
        <dbReference type="SAM" id="MobiDB-lite"/>
    </source>
</evidence>
<accession>A0ABT0ZWZ1</accession>
<evidence type="ECO:0000313" key="4">
    <source>
        <dbReference type="EMBL" id="MCO1655231.1"/>
    </source>
</evidence>
<dbReference type="SUPFAM" id="SSF51735">
    <property type="entry name" value="NAD(P)-binding Rossmann-fold domains"/>
    <property type="match status" value="1"/>
</dbReference>
<evidence type="ECO:0000313" key="5">
    <source>
        <dbReference type="Proteomes" id="UP001165283"/>
    </source>
</evidence>
<dbReference type="Gene3D" id="3.90.180.10">
    <property type="entry name" value="Medium-chain alcohol dehydrogenases, catalytic domain"/>
    <property type="match status" value="1"/>
</dbReference>
<dbReference type="InterPro" id="IPR013149">
    <property type="entry name" value="ADH-like_C"/>
</dbReference>
<dbReference type="Pfam" id="PF16884">
    <property type="entry name" value="ADH_N_2"/>
    <property type="match status" value="1"/>
</dbReference>
<reference evidence="4" key="1">
    <citation type="submission" date="2021-04" db="EMBL/GenBank/DDBJ databases">
        <title>Pseudonocardia sp. nov., isolated from sandy soil of mangrove forest.</title>
        <authorList>
            <person name="Zan Z."/>
            <person name="Huang R."/>
            <person name="Liu W."/>
        </authorList>
    </citation>
    <scope>NUCLEOTIDE SEQUENCE</scope>
    <source>
        <strain evidence="4">S2-4</strain>
    </source>
</reference>
<feature type="domain" description="Enoyl reductase (ER)" evidence="3">
    <location>
        <begin position="21"/>
        <end position="337"/>
    </location>
</feature>
<comment type="caution">
    <text evidence="4">The sequence shown here is derived from an EMBL/GenBank/DDBJ whole genome shotgun (WGS) entry which is preliminary data.</text>
</comment>
<dbReference type="PANTHER" id="PTHR43205:SF7">
    <property type="entry name" value="PROSTAGLANDIN REDUCTASE 1"/>
    <property type="match status" value="1"/>
</dbReference>
<keyword evidence="5" id="KW-1185">Reference proteome</keyword>
<name>A0ABT0ZWZ1_9PSEU</name>
<dbReference type="EMBL" id="JAGSOV010000020">
    <property type="protein sequence ID" value="MCO1655231.1"/>
    <property type="molecule type" value="Genomic_DNA"/>
</dbReference>
<gene>
    <name evidence="4" type="ORF">KDL28_09210</name>
</gene>
<dbReference type="Pfam" id="PF00107">
    <property type="entry name" value="ADH_zinc_N"/>
    <property type="match status" value="1"/>
</dbReference>
<sequence length="340" mass="35754">MSDLAAGTVNHQVRLAARPSGLPGPEVWEHTEEPVGEPGEGRFVVRVTHISLDPAMRGWMNDVRSYVPPVGIGEVFRALAGGEVVASRHPDFAVGDHVTGQFGAQEYAESDGSGVQKVDVGAAPMATHLAVLGMTGMTAYFGLFDVGAMAEGETVLVSGAAGAVGSVVGQLARIKGGRVVGIAGGAEKCRFLVEELGFDAAIDYKAEDVRKGIRAAAPDGVDVYFDNVGGEILDAALTRLRRGARVVLCGAISQYNAGGRPVGPANYMSLLVNRARMEGYVVFDYADRYGEAAAEMAGWLRDGRLRSQEDVVSGAVTDFGDTLLRLFRGDNTGKLVLQIA</sequence>
<dbReference type="InterPro" id="IPR041694">
    <property type="entry name" value="ADH_N_2"/>
</dbReference>
<feature type="region of interest" description="Disordered" evidence="2">
    <location>
        <begin position="1"/>
        <end position="26"/>
    </location>
</feature>
<evidence type="ECO:0000259" key="3">
    <source>
        <dbReference type="SMART" id="SM00829"/>
    </source>
</evidence>
<proteinExistence type="predicted"/>
<dbReference type="InterPro" id="IPR036291">
    <property type="entry name" value="NAD(P)-bd_dom_sf"/>
</dbReference>
<dbReference type="Gene3D" id="3.40.50.720">
    <property type="entry name" value="NAD(P)-binding Rossmann-like Domain"/>
    <property type="match status" value="1"/>
</dbReference>
<dbReference type="CDD" id="cd05288">
    <property type="entry name" value="PGDH"/>
    <property type="match status" value="1"/>
</dbReference>
<organism evidence="4 5">
    <name type="scientific">Pseudonocardia humida</name>
    <dbReference type="NCBI Taxonomy" id="2800819"/>
    <lineage>
        <taxon>Bacteria</taxon>
        <taxon>Bacillati</taxon>
        <taxon>Actinomycetota</taxon>
        <taxon>Actinomycetes</taxon>
        <taxon>Pseudonocardiales</taxon>
        <taxon>Pseudonocardiaceae</taxon>
        <taxon>Pseudonocardia</taxon>
    </lineage>
</organism>